<feature type="non-terminal residue" evidence="2">
    <location>
        <position position="1"/>
    </location>
</feature>
<accession>X1GHA3</accession>
<organism evidence="2">
    <name type="scientific">marine sediment metagenome</name>
    <dbReference type="NCBI Taxonomy" id="412755"/>
    <lineage>
        <taxon>unclassified sequences</taxon>
        <taxon>metagenomes</taxon>
        <taxon>ecological metagenomes</taxon>
    </lineage>
</organism>
<proteinExistence type="predicted"/>
<dbReference type="SUPFAM" id="SSF53335">
    <property type="entry name" value="S-adenosyl-L-methionine-dependent methyltransferases"/>
    <property type="match status" value="1"/>
</dbReference>
<comment type="caution">
    <text evidence="2">The sequence shown here is derived from an EMBL/GenBank/DDBJ whole genome shotgun (WGS) entry which is preliminary data.</text>
</comment>
<evidence type="ECO:0000313" key="2">
    <source>
        <dbReference type="EMBL" id="GAH44210.1"/>
    </source>
</evidence>
<dbReference type="Pfam" id="PF08241">
    <property type="entry name" value="Methyltransf_11"/>
    <property type="match status" value="1"/>
</dbReference>
<feature type="domain" description="Methyltransferase type 11" evidence="1">
    <location>
        <begin position="18"/>
        <end position="103"/>
    </location>
</feature>
<dbReference type="AlphaFoldDB" id="X1GHA3"/>
<dbReference type="CDD" id="cd02440">
    <property type="entry name" value="AdoMet_MTases"/>
    <property type="match status" value="1"/>
</dbReference>
<gene>
    <name evidence="2" type="ORF">S03H2_19208</name>
</gene>
<reference evidence="2" key="1">
    <citation type="journal article" date="2014" name="Front. Microbiol.">
        <title>High frequency of phylogenetically diverse reductive dehalogenase-homologous genes in deep subseafloor sedimentary metagenomes.</title>
        <authorList>
            <person name="Kawai M."/>
            <person name="Futagami T."/>
            <person name="Toyoda A."/>
            <person name="Takaki Y."/>
            <person name="Nishi S."/>
            <person name="Hori S."/>
            <person name="Arai W."/>
            <person name="Tsubouchi T."/>
            <person name="Morono Y."/>
            <person name="Uchiyama I."/>
            <person name="Ito T."/>
            <person name="Fujiyama A."/>
            <person name="Inagaki F."/>
            <person name="Takami H."/>
        </authorList>
    </citation>
    <scope>NUCLEOTIDE SEQUENCE</scope>
    <source>
        <strain evidence="2">Expedition CK06-06</strain>
    </source>
</reference>
<dbReference type="InterPro" id="IPR013216">
    <property type="entry name" value="Methyltransf_11"/>
</dbReference>
<sequence length="190" mass="21347">QSELNAIKKVLPINGKGVEIGVGSGIFAEPLGIIEGIEPSQAMRNKAKQRNINVIDAIAENLPYSDRSKDFVLMITTICFVDDIHKSFYEVNRILKDTGSLIIGFVDKNSPIGKIYLEHKNESIFYKDATFYRTEDLYEILNDTGFEIENTYQTVFGEIDKISKVQDVLQGYGQGSFIVIKAKKIDENLS</sequence>
<dbReference type="GO" id="GO:0008757">
    <property type="term" value="F:S-adenosylmethionine-dependent methyltransferase activity"/>
    <property type="evidence" value="ECO:0007669"/>
    <property type="project" value="InterPro"/>
</dbReference>
<dbReference type="EMBL" id="BARU01010017">
    <property type="protein sequence ID" value="GAH44210.1"/>
    <property type="molecule type" value="Genomic_DNA"/>
</dbReference>
<dbReference type="Gene3D" id="3.40.50.150">
    <property type="entry name" value="Vaccinia Virus protein VP39"/>
    <property type="match status" value="1"/>
</dbReference>
<dbReference type="InterPro" id="IPR029063">
    <property type="entry name" value="SAM-dependent_MTases_sf"/>
</dbReference>
<evidence type="ECO:0000259" key="1">
    <source>
        <dbReference type="Pfam" id="PF08241"/>
    </source>
</evidence>
<name>X1GHA3_9ZZZZ</name>
<protein>
    <recommendedName>
        <fullName evidence="1">Methyltransferase type 11 domain-containing protein</fullName>
    </recommendedName>
</protein>